<comment type="similarity">
    <text evidence="1">Belongs to the RRN3 family.</text>
</comment>
<feature type="region of interest" description="Disordered" evidence="2">
    <location>
        <begin position="1"/>
        <end position="24"/>
    </location>
</feature>
<sequence>MRPFTPKARALPGSTTRSATPVKSILKPVSVLGRRKDLHDGSDSSPIPSESLTKRRKVFFDDIRNVTYEVGRRTMEDVKAEVRAALENHLRGNDGQYDMLKELFSNDKQRYSPTVEDEENETLKPHELQVYVMALTSCVPILKGKDCNGLVRTILKCFWLGRDESFLKVYTHFLAALVSAQGSYLVPVLSMMVEKFRDARLSDWSVADFPEIDRDTMRERLHSAIQYLLQMFPSAVAVLENLLGSKFPFPDESTRVHMAYIHNLLRVKAYVPDLQEEILDLILNRVVKIDSQMQVDLEDLDDDVAAAVMYALRENQRQPAEWEDDDADASDDESVDSGDLDFDPAAVRIKTVKESVEKMDAVLDTLFAVYTPYFDNPGSDKAFGMFETILREFDHMVLPTYKSRHTQFLIFHFAQQHERLIDAFCGQLFATAFQSNTPNVLKQAAAAYLASFVARGAHVPPSLVRTMFTLLLHHLEQYRRKYEPLSRGPDLKRFHPYYSLVQATLYIFCFRWQDLVVSAPETVDPDDPVSYIGQELGWVGTCKQDLWVQILGKLNPLKVCAPVIVEEFTKLAHRLNFMYVYPLVESNKRVRLTQFLSSTYSTGGALRDAGYETQNESYHQLDPYFPFDPYQLPVSKRWLIGDYVHWKSIPGLNDEDDADDSDDMEEADANGEEELEEGTATDSDGDD</sequence>
<evidence type="ECO:0000256" key="1">
    <source>
        <dbReference type="ARBA" id="ARBA00010098"/>
    </source>
</evidence>
<name>A0A9P7NBH0_9HYPO</name>
<feature type="region of interest" description="Disordered" evidence="2">
    <location>
        <begin position="317"/>
        <end position="340"/>
    </location>
</feature>
<dbReference type="GO" id="GO:0001042">
    <property type="term" value="F:RNA polymerase I core binding"/>
    <property type="evidence" value="ECO:0007669"/>
    <property type="project" value="TreeGrafter"/>
</dbReference>
<proteinExistence type="inferred from homology"/>
<reference evidence="3" key="1">
    <citation type="journal article" date="2020" name="bioRxiv">
        <title>Whole genome comparisons of ergot fungi reveals the divergence and evolution of species within the genus Claviceps are the result of varying mechanisms driving genome evolution and host range expansion.</title>
        <authorList>
            <person name="Wyka S.A."/>
            <person name="Mondo S.J."/>
            <person name="Liu M."/>
            <person name="Dettman J."/>
            <person name="Nalam V."/>
            <person name="Broders K.D."/>
        </authorList>
    </citation>
    <scope>NUCLEOTIDE SEQUENCE</scope>
    <source>
        <strain evidence="3">CCC 602</strain>
    </source>
</reference>
<dbReference type="GO" id="GO:0006361">
    <property type="term" value="P:transcription initiation at RNA polymerase I promoter"/>
    <property type="evidence" value="ECO:0007669"/>
    <property type="project" value="InterPro"/>
</dbReference>
<dbReference type="AlphaFoldDB" id="A0A9P7NBH0"/>
<feature type="compositionally biased region" description="Acidic residues" evidence="2">
    <location>
        <begin position="321"/>
        <end position="340"/>
    </location>
</feature>
<organism evidence="3 4">
    <name type="scientific">Claviceps pusilla</name>
    <dbReference type="NCBI Taxonomy" id="123648"/>
    <lineage>
        <taxon>Eukaryota</taxon>
        <taxon>Fungi</taxon>
        <taxon>Dikarya</taxon>
        <taxon>Ascomycota</taxon>
        <taxon>Pezizomycotina</taxon>
        <taxon>Sordariomycetes</taxon>
        <taxon>Hypocreomycetidae</taxon>
        <taxon>Hypocreales</taxon>
        <taxon>Clavicipitaceae</taxon>
        <taxon>Claviceps</taxon>
    </lineage>
</organism>
<dbReference type="GO" id="GO:0005634">
    <property type="term" value="C:nucleus"/>
    <property type="evidence" value="ECO:0007669"/>
    <property type="project" value="TreeGrafter"/>
</dbReference>
<feature type="region of interest" description="Disordered" evidence="2">
    <location>
        <begin position="651"/>
        <end position="687"/>
    </location>
</feature>
<dbReference type="OrthoDB" id="26970at2759"/>
<dbReference type="Proteomes" id="UP000748025">
    <property type="component" value="Unassembled WGS sequence"/>
</dbReference>
<dbReference type="GO" id="GO:0001181">
    <property type="term" value="F:RNA polymerase I general transcription initiation factor activity"/>
    <property type="evidence" value="ECO:0007669"/>
    <property type="project" value="InterPro"/>
</dbReference>
<evidence type="ECO:0000313" key="3">
    <source>
        <dbReference type="EMBL" id="KAG6004466.1"/>
    </source>
</evidence>
<dbReference type="Pfam" id="PF05327">
    <property type="entry name" value="RRN3"/>
    <property type="match status" value="1"/>
</dbReference>
<evidence type="ECO:0000256" key="2">
    <source>
        <dbReference type="SAM" id="MobiDB-lite"/>
    </source>
</evidence>
<dbReference type="InterPro" id="IPR007991">
    <property type="entry name" value="RNA_pol_I_trans_ini_fac_RRN3"/>
</dbReference>
<protein>
    <submittedName>
        <fullName evidence="3">Uncharacterized protein</fullName>
    </submittedName>
</protein>
<accession>A0A9P7NBH0</accession>
<feature type="compositionally biased region" description="Acidic residues" evidence="2">
    <location>
        <begin position="653"/>
        <end position="687"/>
    </location>
</feature>
<dbReference type="EMBL" id="SRPW01001226">
    <property type="protein sequence ID" value="KAG6004466.1"/>
    <property type="molecule type" value="Genomic_DNA"/>
</dbReference>
<dbReference type="PANTHER" id="PTHR12790:SF0">
    <property type="entry name" value="RNA POLYMERASE I-SPECIFIC TRANSCRIPTION INITIATION FACTOR RRN3-RELATED"/>
    <property type="match status" value="1"/>
</dbReference>
<evidence type="ECO:0000313" key="4">
    <source>
        <dbReference type="Proteomes" id="UP000748025"/>
    </source>
</evidence>
<gene>
    <name evidence="3" type="ORF">E4U43_000731</name>
</gene>
<comment type="caution">
    <text evidence="3">The sequence shown here is derived from an EMBL/GenBank/DDBJ whole genome shotgun (WGS) entry which is preliminary data.</text>
</comment>
<dbReference type="PANTHER" id="PTHR12790">
    <property type="entry name" value="TRANSCRIPTION INITIATION FACTOR IA RRN3"/>
    <property type="match status" value="1"/>
</dbReference>
<keyword evidence="4" id="KW-1185">Reference proteome</keyword>